<proteinExistence type="predicted"/>
<dbReference type="AlphaFoldDB" id="A0AAW0UEH8"/>
<feature type="chain" id="PRO_5043631767" evidence="1">
    <location>
        <begin position="26"/>
        <end position="206"/>
    </location>
</feature>
<organism evidence="2 3">
    <name type="scientific">Scylla paramamosain</name>
    <name type="common">Mud crab</name>
    <dbReference type="NCBI Taxonomy" id="85552"/>
    <lineage>
        <taxon>Eukaryota</taxon>
        <taxon>Metazoa</taxon>
        <taxon>Ecdysozoa</taxon>
        <taxon>Arthropoda</taxon>
        <taxon>Crustacea</taxon>
        <taxon>Multicrustacea</taxon>
        <taxon>Malacostraca</taxon>
        <taxon>Eumalacostraca</taxon>
        <taxon>Eucarida</taxon>
        <taxon>Decapoda</taxon>
        <taxon>Pleocyemata</taxon>
        <taxon>Brachyura</taxon>
        <taxon>Eubrachyura</taxon>
        <taxon>Portunoidea</taxon>
        <taxon>Portunidae</taxon>
        <taxon>Portuninae</taxon>
        <taxon>Scylla</taxon>
    </lineage>
</organism>
<evidence type="ECO:0000313" key="2">
    <source>
        <dbReference type="EMBL" id="KAK8398554.1"/>
    </source>
</evidence>
<feature type="signal peptide" evidence="1">
    <location>
        <begin position="1"/>
        <end position="25"/>
    </location>
</feature>
<reference evidence="2 3" key="1">
    <citation type="submission" date="2023-03" db="EMBL/GenBank/DDBJ databases">
        <title>High-quality genome of Scylla paramamosain provides insights in environmental adaptation.</title>
        <authorList>
            <person name="Zhang L."/>
        </authorList>
    </citation>
    <scope>NUCLEOTIDE SEQUENCE [LARGE SCALE GENOMIC DNA]</scope>
    <source>
        <strain evidence="2">LZ_2023a</strain>
        <tissue evidence="2">Muscle</tissue>
    </source>
</reference>
<keyword evidence="3" id="KW-1185">Reference proteome</keyword>
<name>A0AAW0UEH8_SCYPA</name>
<protein>
    <submittedName>
        <fullName evidence="2">Uncharacterized protein</fullName>
    </submittedName>
</protein>
<dbReference type="Proteomes" id="UP001487740">
    <property type="component" value="Unassembled WGS sequence"/>
</dbReference>
<evidence type="ECO:0000256" key="1">
    <source>
        <dbReference type="SAM" id="SignalP"/>
    </source>
</evidence>
<gene>
    <name evidence="2" type="ORF">O3P69_004012</name>
</gene>
<comment type="caution">
    <text evidence="2">The sequence shown here is derived from an EMBL/GenBank/DDBJ whole genome shotgun (WGS) entry which is preliminary data.</text>
</comment>
<sequence>MLQSPRRSNSPYWMFLFLKDWYVAAFTFVETAAVIQEVDCKTLNLDAPNHPGVVSCTIPDHDPTFLQWPPAPSNEIRKSRKPLQFTDQPARMKSPANTCFLRNNECKRCLKRKNGECDTCREGGTVTAGLPFQGKFASSGAIDLGFSSSWSPPWWLTRDEDKAPEFSNNLPWPVIPHGVSASPEFSFKQNHSTLQVGPRGPRPISL</sequence>
<accession>A0AAW0UEH8</accession>
<keyword evidence="1" id="KW-0732">Signal</keyword>
<dbReference type="EMBL" id="JARAKH010000012">
    <property type="protein sequence ID" value="KAK8398554.1"/>
    <property type="molecule type" value="Genomic_DNA"/>
</dbReference>
<evidence type="ECO:0000313" key="3">
    <source>
        <dbReference type="Proteomes" id="UP001487740"/>
    </source>
</evidence>